<accession>A0YGZ6</accession>
<evidence type="ECO:0008006" key="3">
    <source>
        <dbReference type="Google" id="ProtNLM"/>
    </source>
</evidence>
<evidence type="ECO:0000313" key="1">
    <source>
        <dbReference type="EMBL" id="EAW29871.1"/>
    </source>
</evidence>
<protein>
    <recommendedName>
        <fullName evidence="3">HNH domain-containing protein</fullName>
    </recommendedName>
</protein>
<dbReference type="PANTHER" id="PTHR37827:SF1">
    <property type="entry name" value="HNH DOMAIN-CONTAINING PROTEIN"/>
    <property type="match status" value="1"/>
</dbReference>
<dbReference type="OrthoDB" id="9802640at2"/>
<evidence type="ECO:0000313" key="2">
    <source>
        <dbReference type="Proteomes" id="UP000004931"/>
    </source>
</evidence>
<gene>
    <name evidence="1" type="ORF">GP2143_11749</name>
</gene>
<dbReference type="PANTHER" id="PTHR37827">
    <property type="entry name" value="TUDOR DOMAIN-CONTAINING PROTEIN"/>
    <property type="match status" value="1"/>
</dbReference>
<dbReference type="eggNOG" id="COG1403">
    <property type="taxonomic scope" value="Bacteria"/>
</dbReference>
<reference evidence="1 2" key="1">
    <citation type="journal article" date="2010" name="J. Bacteriol.">
        <title>Genome sequence of the oligotrophic marine Gammaproteobacterium HTCC2143, isolated from the Oregon Coast.</title>
        <authorList>
            <person name="Oh H.M."/>
            <person name="Kang I."/>
            <person name="Ferriera S."/>
            <person name="Giovannoni S.J."/>
            <person name="Cho J.C."/>
        </authorList>
    </citation>
    <scope>NUCLEOTIDE SEQUENCE [LARGE SCALE GENOMIC DNA]</scope>
    <source>
        <strain evidence="1 2">HTCC2143</strain>
    </source>
</reference>
<organism evidence="1 2">
    <name type="scientific">marine gamma proteobacterium HTCC2143</name>
    <dbReference type="NCBI Taxonomy" id="247633"/>
    <lineage>
        <taxon>Bacteria</taxon>
        <taxon>Pseudomonadati</taxon>
        <taxon>Pseudomonadota</taxon>
        <taxon>Gammaproteobacteria</taxon>
        <taxon>Cellvibrionales</taxon>
        <taxon>Spongiibacteraceae</taxon>
        <taxon>BD1-7 clade</taxon>
    </lineage>
</organism>
<dbReference type="STRING" id="247633.GP2143_11749"/>
<dbReference type="AlphaFoldDB" id="A0YGZ6"/>
<sequence length="121" mass="13952">MSQSDPLASCHRRGGKAGECLLCRRGTALTFHHLIPKKMHRRRFFQRTYNREQLAAGIYICRQCHSGIHRLFDEMTLAKHYNNVDSLLQDEALLKHCLWVGRQRISNAAASRLDDGVSRAY</sequence>
<dbReference type="Proteomes" id="UP000004931">
    <property type="component" value="Unassembled WGS sequence"/>
</dbReference>
<keyword evidence="2" id="KW-1185">Reference proteome</keyword>
<proteinExistence type="predicted"/>
<comment type="caution">
    <text evidence="1">The sequence shown here is derived from an EMBL/GenBank/DDBJ whole genome shotgun (WGS) entry which is preliminary data.</text>
</comment>
<dbReference type="EMBL" id="AAVT01000013">
    <property type="protein sequence ID" value="EAW29871.1"/>
    <property type="molecule type" value="Genomic_DNA"/>
</dbReference>
<name>A0YGZ6_9GAMM</name>